<dbReference type="RefSeq" id="WP_132027290.1">
    <property type="nucleotide sequence ID" value="NZ_CP068564.1"/>
</dbReference>
<organism evidence="8 9">
    <name type="scientific">Keratinibaculum paraultunense</name>
    <dbReference type="NCBI Taxonomy" id="1278232"/>
    <lineage>
        <taxon>Bacteria</taxon>
        <taxon>Bacillati</taxon>
        <taxon>Bacillota</taxon>
        <taxon>Tissierellia</taxon>
        <taxon>Tissierellales</taxon>
        <taxon>Tepidimicrobiaceae</taxon>
        <taxon>Keratinibaculum</taxon>
    </lineage>
</organism>
<evidence type="ECO:0000313" key="8">
    <source>
        <dbReference type="EMBL" id="TCS89691.1"/>
    </source>
</evidence>
<dbReference type="SUPFAM" id="SSF55194">
    <property type="entry name" value="Ribosome recycling factor, RRF"/>
    <property type="match status" value="1"/>
</dbReference>
<evidence type="ECO:0000256" key="2">
    <source>
        <dbReference type="ARBA" id="ARBA00005912"/>
    </source>
</evidence>
<dbReference type="GO" id="GO:0006415">
    <property type="term" value="P:translational termination"/>
    <property type="evidence" value="ECO:0007669"/>
    <property type="project" value="UniProtKB-UniRule"/>
</dbReference>
<proteinExistence type="inferred from homology"/>
<dbReference type="GO" id="GO:0043023">
    <property type="term" value="F:ribosomal large subunit binding"/>
    <property type="evidence" value="ECO:0007669"/>
    <property type="project" value="TreeGrafter"/>
</dbReference>
<dbReference type="InterPro" id="IPR036191">
    <property type="entry name" value="RRF_sf"/>
</dbReference>
<dbReference type="FunFam" id="1.10.132.20:FF:000001">
    <property type="entry name" value="Ribosome-recycling factor"/>
    <property type="match status" value="1"/>
</dbReference>
<sequence length="185" mass="21428">MYLDVHKEAEEKMKKTVVVYKEELQGIRAGRANPALLDKITIDYYGTSTPLKQVASITAPEPRLLVIQPWDVNLIPVIEKEILKSDLGLNPSNDGKIIRLPIPMLTEERRKELVKLVRKASEDAKIAIRNTRREANDKIKKMEKDKEISEDERKMAEEEIQKITDKFIEEVDELTSKKEEELLEF</sequence>
<dbReference type="HAMAP" id="MF_00040">
    <property type="entry name" value="RRF"/>
    <property type="match status" value="1"/>
</dbReference>
<feature type="domain" description="Ribosome recycling factor" evidence="7">
    <location>
        <begin position="21"/>
        <end position="183"/>
    </location>
</feature>
<name>A0A4R3KVN3_9FIRM</name>
<dbReference type="OrthoDB" id="9804006at2"/>
<keyword evidence="9" id="KW-1185">Reference proteome</keyword>
<dbReference type="Proteomes" id="UP000294567">
    <property type="component" value="Unassembled WGS sequence"/>
</dbReference>
<dbReference type="Gene3D" id="3.30.1360.40">
    <property type="match status" value="1"/>
</dbReference>
<evidence type="ECO:0000256" key="4">
    <source>
        <dbReference type="ARBA" id="ARBA00022917"/>
    </source>
</evidence>
<dbReference type="EMBL" id="SMAE01000005">
    <property type="protein sequence ID" value="TCS89691.1"/>
    <property type="molecule type" value="Genomic_DNA"/>
</dbReference>
<accession>A0A4R3KVN3</accession>
<dbReference type="CDD" id="cd00520">
    <property type="entry name" value="RRF"/>
    <property type="match status" value="1"/>
</dbReference>
<evidence type="ECO:0000259" key="7">
    <source>
        <dbReference type="Pfam" id="PF01765"/>
    </source>
</evidence>
<keyword evidence="3 5" id="KW-0963">Cytoplasm</keyword>
<comment type="function">
    <text evidence="5">Responsible for the release of ribosomes from messenger RNA at the termination of protein biosynthesis. May increase the efficiency of translation by recycling ribosomes from one round of translation to another.</text>
</comment>
<comment type="caution">
    <text evidence="8">The sequence shown here is derived from an EMBL/GenBank/DDBJ whole genome shotgun (WGS) entry which is preliminary data.</text>
</comment>
<dbReference type="FunFam" id="3.30.1360.40:FF:000001">
    <property type="entry name" value="Ribosome-recycling factor"/>
    <property type="match status" value="1"/>
</dbReference>
<dbReference type="NCBIfam" id="TIGR00496">
    <property type="entry name" value="frr"/>
    <property type="match status" value="1"/>
</dbReference>
<evidence type="ECO:0000256" key="6">
    <source>
        <dbReference type="SAM" id="Coils"/>
    </source>
</evidence>
<protein>
    <recommendedName>
        <fullName evidence="5">Ribosome-recycling factor</fullName>
        <shortName evidence="5">RRF</shortName>
    </recommendedName>
    <alternativeName>
        <fullName evidence="5">Ribosome-releasing factor</fullName>
    </alternativeName>
</protein>
<evidence type="ECO:0000313" key="9">
    <source>
        <dbReference type="Proteomes" id="UP000294567"/>
    </source>
</evidence>
<dbReference type="SMR" id="A0A4R3KVN3"/>
<dbReference type="InterPro" id="IPR023584">
    <property type="entry name" value="Ribosome_recyc_fac_dom"/>
</dbReference>
<keyword evidence="4 5" id="KW-0648">Protein biosynthesis</keyword>
<dbReference type="PANTHER" id="PTHR20982">
    <property type="entry name" value="RIBOSOME RECYCLING FACTOR"/>
    <property type="match status" value="1"/>
</dbReference>
<dbReference type="AlphaFoldDB" id="A0A4R3KVN3"/>
<dbReference type="PANTHER" id="PTHR20982:SF3">
    <property type="entry name" value="MITOCHONDRIAL RIBOSOME RECYCLING FACTOR PSEUDO 1"/>
    <property type="match status" value="1"/>
</dbReference>
<keyword evidence="6" id="KW-0175">Coiled coil</keyword>
<dbReference type="GO" id="GO:0005737">
    <property type="term" value="C:cytoplasm"/>
    <property type="evidence" value="ECO:0007669"/>
    <property type="project" value="UniProtKB-SubCell"/>
</dbReference>
<evidence type="ECO:0000256" key="5">
    <source>
        <dbReference type="HAMAP-Rule" id="MF_00040"/>
    </source>
</evidence>
<comment type="similarity">
    <text evidence="2 5">Belongs to the RRF family.</text>
</comment>
<feature type="coiled-coil region" evidence="6">
    <location>
        <begin position="125"/>
        <end position="166"/>
    </location>
</feature>
<comment type="subcellular location">
    <subcellularLocation>
        <location evidence="1 5">Cytoplasm</location>
    </subcellularLocation>
</comment>
<dbReference type="InterPro" id="IPR002661">
    <property type="entry name" value="Ribosome_recyc_fac"/>
</dbReference>
<evidence type="ECO:0000256" key="3">
    <source>
        <dbReference type="ARBA" id="ARBA00022490"/>
    </source>
</evidence>
<dbReference type="Gene3D" id="1.10.132.20">
    <property type="entry name" value="Ribosome-recycling factor"/>
    <property type="match status" value="1"/>
</dbReference>
<dbReference type="Pfam" id="PF01765">
    <property type="entry name" value="RRF"/>
    <property type="match status" value="1"/>
</dbReference>
<gene>
    <name evidence="5" type="primary">frr</name>
    <name evidence="8" type="ORF">EDD65_105165</name>
</gene>
<evidence type="ECO:0000256" key="1">
    <source>
        <dbReference type="ARBA" id="ARBA00004496"/>
    </source>
</evidence>
<reference evidence="8 9" key="1">
    <citation type="submission" date="2019-03" db="EMBL/GenBank/DDBJ databases">
        <title>Genomic Encyclopedia of Type Strains, Phase IV (KMG-IV): sequencing the most valuable type-strain genomes for metagenomic binning, comparative biology and taxonomic classification.</title>
        <authorList>
            <person name="Goeker M."/>
        </authorList>
    </citation>
    <scope>NUCLEOTIDE SEQUENCE [LARGE SCALE GENOMIC DNA]</scope>
    <source>
        <strain evidence="8 9">DSM 26752</strain>
    </source>
</reference>